<protein>
    <submittedName>
        <fullName evidence="1">Uncharacterized protein</fullName>
    </submittedName>
</protein>
<evidence type="ECO:0000313" key="2">
    <source>
        <dbReference type="Proteomes" id="UP000632138"/>
    </source>
</evidence>
<reference evidence="1 2" key="1">
    <citation type="submission" date="2021-01" db="EMBL/GenBank/DDBJ databases">
        <title>Actinoplanes sp. nov. LDG1-06 isolated from lichen.</title>
        <authorList>
            <person name="Saeng-In P."/>
            <person name="Phongsopitanun W."/>
            <person name="Kanchanasin P."/>
            <person name="Yuki M."/>
            <person name="Kudo T."/>
            <person name="Ohkuma M."/>
            <person name="Tanasupawat S."/>
        </authorList>
    </citation>
    <scope>NUCLEOTIDE SEQUENCE [LARGE SCALE GENOMIC DNA]</scope>
    <source>
        <strain evidence="1 2">LDG1-06</strain>
    </source>
</reference>
<comment type="caution">
    <text evidence="1">The sequence shown here is derived from an EMBL/GenBank/DDBJ whole genome shotgun (WGS) entry which is preliminary data.</text>
</comment>
<organism evidence="1 2">
    <name type="scientific">Paractinoplanes ovalisporus</name>
    <dbReference type="NCBI Taxonomy" id="2810368"/>
    <lineage>
        <taxon>Bacteria</taxon>
        <taxon>Bacillati</taxon>
        <taxon>Actinomycetota</taxon>
        <taxon>Actinomycetes</taxon>
        <taxon>Micromonosporales</taxon>
        <taxon>Micromonosporaceae</taxon>
        <taxon>Paractinoplanes</taxon>
    </lineage>
</organism>
<proteinExistence type="predicted"/>
<accession>A0ABS2AFL2</accession>
<keyword evidence="2" id="KW-1185">Reference proteome</keyword>
<sequence length="129" mass="14248">MNTDAVRVEDYREILALHRFLFESKGDDLTSIYAGSPYIAAVQNRLADALEAADPGDGWTNWRAADGHETRVEAVRRHLRSSGDAWNSMSPDVRAGYVRDLLAPLRLPETLLAELIKIRALPATGDATT</sequence>
<dbReference type="EMBL" id="JAENHP010000006">
    <property type="protein sequence ID" value="MBM2618066.1"/>
    <property type="molecule type" value="Genomic_DNA"/>
</dbReference>
<dbReference type="Proteomes" id="UP000632138">
    <property type="component" value="Unassembled WGS sequence"/>
</dbReference>
<name>A0ABS2AFL2_9ACTN</name>
<evidence type="ECO:0000313" key="1">
    <source>
        <dbReference type="EMBL" id="MBM2618066.1"/>
    </source>
</evidence>
<gene>
    <name evidence="1" type="ORF">JIG36_21145</name>
</gene>